<accession>A0A6N1NMZ8</accession>
<sequence length="203" mass="24132">MENIICLIVLSGKRYVGKDYCAIVITEVLKSLLSDINIKFVHVTTEIKREFAEYKNLDFNKLQFDREYKESHRVEMTKYSNVQMEKFGMSYYNKLFCENVLAKTTEPTIYIVDCRYKFEINIYKKLEIPLILVRINAKNKTKERHGWKYDPQIDEHPSETDLDNYDTWQLIFNNDVDGILNITEFTDNLLYPKIIHDNFATIA</sequence>
<evidence type="ECO:0000256" key="10">
    <source>
        <dbReference type="ARBA" id="ARBA00022778"/>
    </source>
</evidence>
<keyword evidence="15" id="KW-1207">Sterol metabolism</keyword>
<evidence type="ECO:0000256" key="5">
    <source>
        <dbReference type="ARBA" id="ARBA00022516"/>
    </source>
</evidence>
<evidence type="ECO:0000256" key="2">
    <source>
        <dbReference type="ARBA" id="ARBA00005017"/>
    </source>
</evidence>
<protein>
    <recommendedName>
        <fullName evidence="17">Phosphomevalonate kinase</fullName>
        <ecNumber evidence="3">2.7.4.2</ecNumber>
    </recommendedName>
</protein>
<evidence type="ECO:0000256" key="11">
    <source>
        <dbReference type="ARBA" id="ARBA00022840"/>
    </source>
</evidence>
<proteinExistence type="predicted"/>
<name>A0A6N1NMZ8_9VIRU</name>
<evidence type="ECO:0000256" key="6">
    <source>
        <dbReference type="ARBA" id="ARBA00022548"/>
    </source>
</evidence>
<dbReference type="EMBL" id="MF405918">
    <property type="protein sequence ID" value="QKU33508.1"/>
    <property type="molecule type" value="Genomic_DNA"/>
</dbReference>
<dbReference type="KEGG" id="vg:80516799"/>
<dbReference type="GO" id="GO:0005524">
    <property type="term" value="F:ATP binding"/>
    <property type="evidence" value="ECO:0007669"/>
    <property type="project" value="UniProtKB-KW"/>
</dbReference>
<evidence type="ECO:0000256" key="1">
    <source>
        <dbReference type="ARBA" id="ARBA00004514"/>
    </source>
</evidence>
<dbReference type="PANTHER" id="PTHR13101">
    <property type="entry name" value="PHOSPHOMEVALONATE KINASE"/>
    <property type="match status" value="1"/>
</dbReference>
<evidence type="ECO:0000256" key="12">
    <source>
        <dbReference type="ARBA" id="ARBA00022955"/>
    </source>
</evidence>
<evidence type="ECO:0000256" key="14">
    <source>
        <dbReference type="ARBA" id="ARBA00023098"/>
    </source>
</evidence>
<dbReference type="GO" id="GO:0019287">
    <property type="term" value="P:isopentenyl diphosphate biosynthetic process, mevalonate pathway"/>
    <property type="evidence" value="ECO:0007669"/>
    <property type="project" value="TreeGrafter"/>
</dbReference>
<keyword evidence="16" id="KW-0753">Steroid metabolism</keyword>
<evidence type="ECO:0000256" key="15">
    <source>
        <dbReference type="ARBA" id="ARBA00023166"/>
    </source>
</evidence>
<keyword evidence="4" id="KW-0963">Cytoplasm</keyword>
<dbReference type="GO" id="GO:0004631">
    <property type="term" value="F:phosphomevalonate kinase activity"/>
    <property type="evidence" value="ECO:0007669"/>
    <property type="project" value="UniProtKB-EC"/>
</dbReference>
<keyword evidence="10" id="KW-0152">Cholesterol biosynthesis</keyword>
<keyword evidence="6" id="KW-0153">Cholesterol metabolism</keyword>
<evidence type="ECO:0000256" key="13">
    <source>
        <dbReference type="ARBA" id="ARBA00023011"/>
    </source>
</evidence>
<dbReference type="PANTHER" id="PTHR13101:SF1">
    <property type="entry name" value="PHOSPHOMEVALONATE KINASE"/>
    <property type="match status" value="1"/>
</dbReference>
<evidence type="ECO:0000256" key="4">
    <source>
        <dbReference type="ARBA" id="ARBA00022490"/>
    </source>
</evidence>
<evidence type="ECO:0000256" key="7">
    <source>
        <dbReference type="ARBA" id="ARBA00022679"/>
    </source>
</evidence>
<comment type="subcellular location">
    <subcellularLocation>
        <location evidence="1">Cytoplasm</location>
        <location evidence="1">Cytosol</location>
    </subcellularLocation>
</comment>
<keyword evidence="7" id="KW-0808">Transferase</keyword>
<dbReference type="GeneID" id="80516799"/>
<keyword evidence="14" id="KW-0443">Lipid metabolism</keyword>
<dbReference type="EC" id="2.7.4.2" evidence="3"/>
<evidence type="ECO:0000256" key="16">
    <source>
        <dbReference type="ARBA" id="ARBA00023221"/>
    </source>
</evidence>
<evidence type="ECO:0000313" key="18">
    <source>
        <dbReference type="EMBL" id="QKU33508.1"/>
    </source>
</evidence>
<keyword evidence="12" id="KW-0752">Steroid biosynthesis</keyword>
<dbReference type="RefSeq" id="YP_010780108.1">
    <property type="nucleotide sequence ID" value="NC_075038.1"/>
</dbReference>
<dbReference type="Gene3D" id="3.40.50.300">
    <property type="entry name" value="P-loop containing nucleotide triphosphate hydrolases"/>
    <property type="match status" value="1"/>
</dbReference>
<keyword evidence="13" id="KW-0756">Sterol biosynthesis</keyword>
<reference evidence="18" key="1">
    <citation type="submission" date="2017-06" db="EMBL/GenBank/DDBJ databases">
        <authorList>
            <person name="Assis F.L."/>
            <person name="Abrahao J.S."/>
            <person name="Silva L."/>
            <person name="Khalil J.B."/>
            <person name="Rodrigues R."/>
            <person name="Silva L.S."/>
            <person name="Boratto P."/>
            <person name="Andrade M."/>
            <person name="Kroon E.G."/>
            <person name="Ribeiro B."/>
            <person name="Bergier I."/>
            <person name="Seligmann H."/>
            <person name="Ghigo E."/>
            <person name="Colson P."/>
            <person name="Levasseur A."/>
            <person name="Raoult D."/>
            <person name="Scola B.L."/>
        </authorList>
    </citation>
    <scope>NUCLEOTIDE SEQUENCE</scope>
    <source>
        <strain evidence="18">Deep ocean</strain>
    </source>
</reference>
<evidence type="ECO:0000256" key="9">
    <source>
        <dbReference type="ARBA" id="ARBA00022777"/>
    </source>
</evidence>
<dbReference type="GO" id="GO:0006695">
    <property type="term" value="P:cholesterol biosynthetic process"/>
    <property type="evidence" value="ECO:0007669"/>
    <property type="project" value="UniProtKB-KW"/>
</dbReference>
<evidence type="ECO:0000256" key="3">
    <source>
        <dbReference type="ARBA" id="ARBA00012958"/>
    </source>
</evidence>
<evidence type="ECO:0000256" key="8">
    <source>
        <dbReference type="ARBA" id="ARBA00022741"/>
    </source>
</evidence>
<keyword evidence="9 18" id="KW-0418">Kinase</keyword>
<organism evidence="18">
    <name type="scientific">Tupanvirus deep ocean</name>
    <dbReference type="NCBI Taxonomy" id="2126984"/>
    <lineage>
        <taxon>Viruses</taxon>
        <taxon>Varidnaviria</taxon>
        <taxon>Bamfordvirae</taxon>
        <taxon>Nucleocytoviricota</taxon>
        <taxon>Megaviricetes</taxon>
        <taxon>Imitervirales</taxon>
        <taxon>Mimiviridae</taxon>
        <taxon>Megamimivirinae</taxon>
        <taxon>Tupanvirus</taxon>
        <taxon>Tupanvirus altamarinense</taxon>
    </lineage>
</organism>
<evidence type="ECO:0000256" key="17">
    <source>
        <dbReference type="ARBA" id="ARBA00034549"/>
    </source>
</evidence>
<keyword evidence="11" id="KW-0067">ATP-binding</keyword>
<dbReference type="InterPro" id="IPR027417">
    <property type="entry name" value="P-loop_NTPase"/>
</dbReference>
<dbReference type="InterPro" id="IPR005919">
    <property type="entry name" value="Pmev_kin_anim"/>
</dbReference>
<reference evidence="18" key="2">
    <citation type="journal article" date="2018" name="Nat. Commun.">
        <title>Tailed giant Tupanvirus possesses the most complete translational apparatus of the known virosphere.</title>
        <authorList>
            <person name="Abrahao J."/>
            <person name="Silva L."/>
            <person name="Silva L.S."/>
            <person name="Khalil J.Y.B."/>
            <person name="Rodrigues R."/>
            <person name="Arantes T."/>
            <person name="Assis F."/>
            <person name="Boratto P."/>
            <person name="Andrade M."/>
            <person name="Kroon E.G."/>
            <person name="Ribeiro B."/>
            <person name="Bergier I."/>
            <person name="Seligmann H."/>
            <person name="Ghigo E."/>
            <person name="Colson P."/>
            <person name="Levasseur A."/>
            <person name="Kroemer G."/>
            <person name="Raoult D."/>
            <person name="La Scola B."/>
        </authorList>
    </citation>
    <scope>NUCLEOTIDE SEQUENCE [LARGE SCALE GENOMIC DNA]</scope>
    <source>
        <strain evidence="18">Deep ocean</strain>
    </source>
</reference>
<dbReference type="Pfam" id="PF04275">
    <property type="entry name" value="P-mevalo_kinase"/>
    <property type="match status" value="1"/>
</dbReference>
<comment type="pathway">
    <text evidence="2">Isoprenoid biosynthesis; isopentenyl diphosphate biosynthesis via mevalonate pathway; isopentenyl diphosphate from (R)-mevalonate: step 2/3.</text>
</comment>
<keyword evidence="8" id="KW-0547">Nucleotide-binding</keyword>
<keyword evidence="5" id="KW-0444">Lipid biosynthesis</keyword>